<dbReference type="PROSITE" id="PS50076">
    <property type="entry name" value="DNAJ_2"/>
    <property type="match status" value="1"/>
</dbReference>
<dbReference type="Gene3D" id="1.10.287.110">
    <property type="entry name" value="DnaJ domain"/>
    <property type="match status" value="1"/>
</dbReference>
<keyword evidence="2" id="KW-1133">Transmembrane helix</keyword>
<name>A0AAU6S569_9POLY</name>
<protein>
    <submittedName>
        <fullName evidence="4">Small T antigen</fullName>
    </submittedName>
</protein>
<evidence type="ECO:0000256" key="2">
    <source>
        <dbReference type="SAM" id="Phobius"/>
    </source>
</evidence>
<organism evidence="4">
    <name type="scientific">Plecotus auritus polyomavirus</name>
    <dbReference type="NCBI Taxonomy" id="3140010"/>
    <lineage>
        <taxon>Viruses</taxon>
        <taxon>Monodnaviria</taxon>
        <taxon>Shotokuvirae</taxon>
        <taxon>Cossaviricota</taxon>
        <taxon>Papovaviricetes</taxon>
        <taxon>Sepolyvirales</taxon>
        <taxon>Polyomaviridae</taxon>
    </lineage>
</organism>
<dbReference type="Gene3D" id="1.20.120.1860">
    <property type="entry name" value="Small t-antigen, unique domain"/>
    <property type="match status" value="1"/>
</dbReference>
<keyword evidence="2" id="KW-0812">Transmembrane</keyword>
<dbReference type="EMBL" id="PP410070">
    <property type="protein sequence ID" value="WZK92871.1"/>
    <property type="molecule type" value="Genomic_DNA"/>
</dbReference>
<evidence type="ECO:0000313" key="4">
    <source>
        <dbReference type="EMBL" id="WZK92871.1"/>
    </source>
</evidence>
<sequence>MEKILEKNEKKELIDLLEVSPHAFTNLPLMKKAYKKACKKLHPDKGGDNSRMMLLNSLWQKYQEGVLELRSSPQVCWMDIWDFSLKETYTVPVLRDLMLKSPRCLSKGASSCNCVASLLITQHVKYKQLLHKKCLTWGECFCIFCFALWYGLANDWQTFELWATVISEMPKSLLHLNISKYCSFFLINFFKTSVNKPFF</sequence>
<dbReference type="InterPro" id="IPR036092">
    <property type="entry name" value="Papo_T_antigensf"/>
</dbReference>
<feature type="transmembrane region" description="Helical" evidence="2">
    <location>
        <begin position="172"/>
        <end position="190"/>
    </location>
</feature>
<evidence type="ECO:0000259" key="3">
    <source>
        <dbReference type="PROSITE" id="PS50076"/>
    </source>
</evidence>
<feature type="transmembrane region" description="Helical" evidence="2">
    <location>
        <begin position="134"/>
        <end position="152"/>
    </location>
</feature>
<dbReference type="InterPro" id="IPR001623">
    <property type="entry name" value="DnaJ_domain"/>
</dbReference>
<feature type="domain" description="J" evidence="3">
    <location>
        <begin position="12"/>
        <end position="85"/>
    </location>
</feature>
<dbReference type="SUPFAM" id="SSF161240">
    <property type="entry name" value="T-antigen specific domain-like"/>
    <property type="match status" value="1"/>
</dbReference>
<proteinExistence type="predicted"/>
<reference evidence="4" key="2">
    <citation type="submission" date="2024-02" db="EMBL/GenBank/DDBJ databases">
        <authorList>
            <person name="Buigues J."/>
            <person name="Vinals A."/>
            <person name="Martinez-Recio R."/>
            <person name="S Monros J."/>
            <person name="Sanjuan R."/>
            <person name="Cuevas J.M."/>
        </authorList>
    </citation>
    <scope>NUCLEOTIDE SEQUENCE</scope>
    <source>
        <strain evidence="4">MAVG50</strain>
    </source>
</reference>
<dbReference type="InterPro" id="IPR003354">
    <property type="entry name" value="Papo_T_antigen"/>
</dbReference>
<dbReference type="Pfam" id="PF02380">
    <property type="entry name" value="Papo_T_antigen"/>
    <property type="match status" value="1"/>
</dbReference>
<dbReference type="SMART" id="SM00271">
    <property type="entry name" value="DnaJ"/>
    <property type="match status" value="1"/>
</dbReference>
<evidence type="ECO:0000256" key="1">
    <source>
        <dbReference type="ARBA" id="ARBA00022518"/>
    </source>
</evidence>
<keyword evidence="1" id="KW-0244">Early protein</keyword>
<keyword evidence="2" id="KW-0472">Membrane</keyword>
<dbReference type="InterPro" id="IPR036869">
    <property type="entry name" value="J_dom_sf"/>
</dbReference>
<reference evidence="4" key="1">
    <citation type="journal article" date="2024" name="Microbiol. Spectr.">
        <title>Full-genome sequencing of dozens of new DNA viruses found in Spanish bat feces.</title>
        <authorList>
            <person name="Buigues J."/>
            <person name="Vinals A."/>
            <person name="Martinez-Recio R."/>
            <person name="Monros J.S."/>
            <person name="Sanjuan R."/>
            <person name="Cuevas J.M."/>
        </authorList>
    </citation>
    <scope>NUCLEOTIDE SEQUENCE</scope>
    <source>
        <strain evidence="4">MAVG50</strain>
    </source>
</reference>
<dbReference type="SUPFAM" id="SSF46565">
    <property type="entry name" value="Chaperone J-domain"/>
    <property type="match status" value="1"/>
</dbReference>
<accession>A0AAU6S569</accession>